<sequence length="371" mass="39660">MDVVYAANRLTTLTALSCYAMDGSASIDQAFDASGSARIRGKRHMTDGSPGADRTPTDARGIARQKARELRGKQRRKDRRNRVLVRTGIVVAIVAVVAIVTVVLVTSIRPPHRGPANMASDGVFIGAGLKAERSPARAVDAKPTARPLDTTGQVVNISTYVDYLCQYCGQFERTNNEQIAKLVKSGAATLEIHPLPFYANRSAQGTQYSLRASNAAACVANYSPDSFFDFNRLMFEHEPGQTSAGLTDARIASYAKQAGADHMSSIRSCITERTYENWAQAALDRASTGPLPNSDVKKVTADQLPLVLVDGQHYTGSVTDASDFRAFIQQAQGERFATPQPTDTPGATSTPTPTPTSTAIIVTSPPSPPAG</sequence>
<evidence type="ECO:0000256" key="2">
    <source>
        <dbReference type="SAM" id="Phobius"/>
    </source>
</evidence>
<dbReference type="SUPFAM" id="SSF52833">
    <property type="entry name" value="Thioredoxin-like"/>
    <property type="match status" value="1"/>
</dbReference>
<feature type="region of interest" description="Disordered" evidence="1">
    <location>
        <begin position="38"/>
        <end position="78"/>
    </location>
</feature>
<dbReference type="InterPro" id="IPR036249">
    <property type="entry name" value="Thioredoxin-like_sf"/>
</dbReference>
<organism evidence="4 5">
    <name type="scientific">Gryllotalpicola kribbensis</name>
    <dbReference type="NCBI Taxonomy" id="993084"/>
    <lineage>
        <taxon>Bacteria</taxon>
        <taxon>Bacillati</taxon>
        <taxon>Actinomycetota</taxon>
        <taxon>Actinomycetes</taxon>
        <taxon>Micrococcales</taxon>
        <taxon>Microbacteriaceae</taxon>
        <taxon>Gryllotalpicola</taxon>
    </lineage>
</organism>
<feature type="region of interest" description="Disordered" evidence="1">
    <location>
        <begin position="335"/>
        <end position="371"/>
    </location>
</feature>
<keyword evidence="2" id="KW-1133">Transmembrane helix</keyword>
<keyword evidence="2" id="KW-0472">Membrane</keyword>
<feature type="compositionally biased region" description="Low complexity" evidence="1">
    <location>
        <begin position="341"/>
        <end position="364"/>
    </location>
</feature>
<dbReference type="Gene3D" id="3.40.30.10">
    <property type="entry name" value="Glutaredoxin"/>
    <property type="match status" value="1"/>
</dbReference>
<reference evidence="5" key="1">
    <citation type="journal article" date="2019" name="Int. J. Syst. Evol. Microbiol.">
        <title>The Global Catalogue of Microorganisms (GCM) 10K type strain sequencing project: providing services to taxonomists for standard genome sequencing and annotation.</title>
        <authorList>
            <consortium name="The Broad Institute Genomics Platform"/>
            <consortium name="The Broad Institute Genome Sequencing Center for Infectious Disease"/>
            <person name="Wu L."/>
            <person name="Ma J."/>
        </authorList>
    </citation>
    <scope>NUCLEOTIDE SEQUENCE [LARGE SCALE GENOMIC DNA]</scope>
    <source>
        <strain evidence="5">JCM 17593</strain>
    </source>
</reference>
<dbReference type="EMBL" id="BAABBX010000004">
    <property type="protein sequence ID" value="GAA4184833.1"/>
    <property type="molecule type" value="Genomic_DNA"/>
</dbReference>
<keyword evidence="2" id="KW-0812">Transmembrane</keyword>
<evidence type="ECO:0000259" key="3">
    <source>
        <dbReference type="Pfam" id="PF13462"/>
    </source>
</evidence>
<gene>
    <name evidence="4" type="ORF">GCM10022288_06080</name>
</gene>
<feature type="transmembrane region" description="Helical" evidence="2">
    <location>
        <begin position="83"/>
        <end position="105"/>
    </location>
</feature>
<evidence type="ECO:0000313" key="4">
    <source>
        <dbReference type="EMBL" id="GAA4184833.1"/>
    </source>
</evidence>
<dbReference type="Proteomes" id="UP001500213">
    <property type="component" value="Unassembled WGS sequence"/>
</dbReference>
<comment type="caution">
    <text evidence="4">The sequence shown here is derived from an EMBL/GenBank/DDBJ whole genome shotgun (WGS) entry which is preliminary data.</text>
</comment>
<proteinExistence type="predicted"/>
<protein>
    <recommendedName>
        <fullName evidence="3">Thioredoxin-like fold domain-containing protein</fullName>
    </recommendedName>
</protein>
<evidence type="ECO:0000256" key="1">
    <source>
        <dbReference type="SAM" id="MobiDB-lite"/>
    </source>
</evidence>
<dbReference type="Pfam" id="PF13462">
    <property type="entry name" value="Thioredoxin_4"/>
    <property type="match status" value="1"/>
</dbReference>
<name>A0ABP8AJ44_9MICO</name>
<feature type="domain" description="Thioredoxin-like fold" evidence="3">
    <location>
        <begin position="155"/>
        <end position="328"/>
    </location>
</feature>
<keyword evidence="5" id="KW-1185">Reference proteome</keyword>
<dbReference type="InterPro" id="IPR012336">
    <property type="entry name" value="Thioredoxin-like_fold"/>
</dbReference>
<evidence type="ECO:0000313" key="5">
    <source>
        <dbReference type="Proteomes" id="UP001500213"/>
    </source>
</evidence>
<accession>A0ABP8AJ44</accession>